<organism evidence="12 13">
    <name type="scientific">Candidatus Geothrix odensensis</name>
    <dbReference type="NCBI Taxonomy" id="2954440"/>
    <lineage>
        <taxon>Bacteria</taxon>
        <taxon>Pseudomonadati</taxon>
        <taxon>Acidobacteriota</taxon>
        <taxon>Holophagae</taxon>
        <taxon>Holophagales</taxon>
        <taxon>Holophagaceae</taxon>
        <taxon>Geothrix</taxon>
    </lineage>
</organism>
<dbReference type="PANTHER" id="PTHR47019:SF1">
    <property type="entry name" value="LIPID II FLIPPASE MURJ"/>
    <property type="match status" value="1"/>
</dbReference>
<keyword evidence="7 10" id="KW-0472">Membrane</keyword>
<comment type="pathway">
    <text evidence="10">Cell wall biogenesis; peptidoglycan biosynthesis.</text>
</comment>
<feature type="transmembrane region" description="Helical" evidence="10">
    <location>
        <begin position="29"/>
        <end position="51"/>
    </location>
</feature>
<accession>A0A936F160</accession>
<dbReference type="PIRSF" id="PIRSF002869">
    <property type="entry name" value="MviN"/>
    <property type="match status" value="1"/>
</dbReference>
<feature type="transmembrane region" description="Helical" evidence="10">
    <location>
        <begin position="326"/>
        <end position="350"/>
    </location>
</feature>
<dbReference type="Proteomes" id="UP000709959">
    <property type="component" value="Unassembled WGS sequence"/>
</dbReference>
<dbReference type="GO" id="GO:0009252">
    <property type="term" value="P:peptidoglycan biosynthetic process"/>
    <property type="evidence" value="ECO:0007669"/>
    <property type="project" value="UniProtKB-UniRule"/>
</dbReference>
<dbReference type="GO" id="GO:0005886">
    <property type="term" value="C:plasma membrane"/>
    <property type="evidence" value="ECO:0007669"/>
    <property type="project" value="UniProtKB-SubCell"/>
</dbReference>
<evidence type="ECO:0000256" key="6">
    <source>
        <dbReference type="ARBA" id="ARBA00022989"/>
    </source>
</evidence>
<dbReference type="InterPro" id="IPR004268">
    <property type="entry name" value="MurJ"/>
</dbReference>
<feature type="transmembrane region" description="Helical" evidence="10">
    <location>
        <begin position="454"/>
        <end position="476"/>
    </location>
</feature>
<dbReference type="CDD" id="cd13123">
    <property type="entry name" value="MATE_MurJ_like"/>
    <property type="match status" value="1"/>
</dbReference>
<feature type="transmembrane region" description="Helical" evidence="10">
    <location>
        <begin position="287"/>
        <end position="305"/>
    </location>
</feature>
<evidence type="ECO:0000256" key="1">
    <source>
        <dbReference type="ARBA" id="ARBA00004651"/>
    </source>
</evidence>
<dbReference type="GO" id="GO:0008360">
    <property type="term" value="P:regulation of cell shape"/>
    <property type="evidence" value="ECO:0007669"/>
    <property type="project" value="UniProtKB-UniRule"/>
</dbReference>
<keyword evidence="3 10" id="KW-0812">Transmembrane</keyword>
<dbReference type="PRINTS" id="PR01806">
    <property type="entry name" value="VIRFACTRMVIN"/>
</dbReference>
<dbReference type="GO" id="GO:0071555">
    <property type="term" value="P:cell wall organization"/>
    <property type="evidence" value="ECO:0007669"/>
    <property type="project" value="UniProtKB-UniRule"/>
</dbReference>
<dbReference type="GO" id="GO:0034204">
    <property type="term" value="P:lipid translocation"/>
    <property type="evidence" value="ECO:0007669"/>
    <property type="project" value="TreeGrafter"/>
</dbReference>
<comment type="caution">
    <text evidence="12">The sequence shown here is derived from an EMBL/GenBank/DDBJ whole genome shotgun (WGS) entry which is preliminary data.</text>
</comment>
<dbReference type="EMBL" id="JADKCH010000004">
    <property type="protein sequence ID" value="MBK8572247.1"/>
    <property type="molecule type" value="Genomic_DNA"/>
</dbReference>
<feature type="transmembrane region" description="Helical" evidence="10">
    <location>
        <begin position="94"/>
        <end position="114"/>
    </location>
</feature>
<feature type="transmembrane region" description="Helical" evidence="10">
    <location>
        <begin position="399"/>
        <end position="418"/>
    </location>
</feature>
<keyword evidence="5 10" id="KW-0573">Peptidoglycan synthesis</keyword>
<feature type="transmembrane region" description="Helical" evidence="10">
    <location>
        <begin position="195"/>
        <end position="218"/>
    </location>
</feature>
<evidence type="ECO:0000256" key="4">
    <source>
        <dbReference type="ARBA" id="ARBA00022960"/>
    </source>
</evidence>
<comment type="subcellular location">
    <subcellularLocation>
        <location evidence="1 10">Cell membrane</location>
        <topology evidence="1 10">Multi-pass membrane protein</topology>
    </subcellularLocation>
</comment>
<name>A0A936F160_9BACT</name>
<evidence type="ECO:0000256" key="10">
    <source>
        <dbReference type="HAMAP-Rule" id="MF_02078"/>
    </source>
</evidence>
<keyword evidence="10 11" id="KW-0961">Cell wall biogenesis/degradation</keyword>
<evidence type="ECO:0000313" key="12">
    <source>
        <dbReference type="EMBL" id="MBK8572247.1"/>
    </source>
</evidence>
<sequence length="533" mass="55298">MSGGPGAPSLLRSAGIVGLMTLLSRLTGLAQTFFLSHVLGAGAAADAYVVAFRLPNLLRRFTAEGTMTAAFLPTLAEAEATEGEAALKAVAARFLGTLLAILLGGVAVVLLVMGPLAGLLMGGRPEAQSQLTALLGRIMFPYLALVSLTAGFAGLLNLRHRFALAASVSVFWNLAFIAFGWSALKVLQQQGPVPFETVAVVCACAVLAGGVLQLLVVLPAVRKEGFGLAFGLHLKDPWVLKALKRMGPGLLAAGIYPINALISTMLASRLPNGAQTVLYNSGMMGEMVMGLFAMSLATASLPALSRQAEARDWPAMHRSLIQSISASALLVLPASVGLAVLARPICALLFRTGAYGPAAADWTALTLVFQSLGLVFVAAQRLGNQALYALKDYRGPATLAGFTLLLNVALSLALLSPLGTGGLALANGLASLAGLLLLLVRLRPRLPGLDLVPLLWATAKALAACVLMGLLAWAGARFLALDEPHAFTRLALGLRLLPLVGLCALAYGLAAAGLGHPEARELAAKILRRLRRG</sequence>
<evidence type="ECO:0000256" key="9">
    <source>
        <dbReference type="ARBA" id="ARBA00061532"/>
    </source>
</evidence>
<keyword evidence="6 10" id="KW-1133">Transmembrane helix</keyword>
<evidence type="ECO:0000256" key="8">
    <source>
        <dbReference type="ARBA" id="ARBA00060041"/>
    </source>
</evidence>
<evidence type="ECO:0000313" key="13">
    <source>
        <dbReference type="Proteomes" id="UP000709959"/>
    </source>
</evidence>
<feature type="transmembrane region" description="Helical" evidence="10">
    <location>
        <begin position="249"/>
        <end position="267"/>
    </location>
</feature>
<evidence type="ECO:0000256" key="2">
    <source>
        <dbReference type="ARBA" id="ARBA00022475"/>
    </source>
</evidence>
<dbReference type="PANTHER" id="PTHR47019">
    <property type="entry name" value="LIPID II FLIPPASE MURJ"/>
    <property type="match status" value="1"/>
</dbReference>
<evidence type="ECO:0000256" key="5">
    <source>
        <dbReference type="ARBA" id="ARBA00022984"/>
    </source>
</evidence>
<feature type="transmembrane region" description="Helical" evidence="10">
    <location>
        <begin position="362"/>
        <end position="379"/>
    </location>
</feature>
<evidence type="ECO:0000256" key="11">
    <source>
        <dbReference type="PIRNR" id="PIRNR002869"/>
    </source>
</evidence>
<gene>
    <name evidence="10 12" type="primary">murJ</name>
    <name evidence="12" type="ORF">IPN91_06275</name>
</gene>
<feature type="transmembrane region" description="Helical" evidence="10">
    <location>
        <begin position="424"/>
        <end position="442"/>
    </location>
</feature>
<feature type="transmembrane region" description="Helical" evidence="10">
    <location>
        <begin position="496"/>
        <end position="515"/>
    </location>
</feature>
<dbReference type="GO" id="GO:0015648">
    <property type="term" value="F:lipid-linked peptidoglycan transporter activity"/>
    <property type="evidence" value="ECO:0007669"/>
    <property type="project" value="UniProtKB-UniRule"/>
</dbReference>
<keyword evidence="10 11" id="KW-0813">Transport</keyword>
<dbReference type="AlphaFoldDB" id="A0A936F160"/>
<proteinExistence type="inferred from homology"/>
<reference evidence="12 13" key="1">
    <citation type="submission" date="2020-10" db="EMBL/GenBank/DDBJ databases">
        <title>Connecting structure to function with the recovery of over 1000 high-quality activated sludge metagenome-assembled genomes encoding full-length rRNA genes using long-read sequencing.</title>
        <authorList>
            <person name="Singleton C.M."/>
            <person name="Petriglieri F."/>
            <person name="Kristensen J.M."/>
            <person name="Kirkegaard R.H."/>
            <person name="Michaelsen T.Y."/>
            <person name="Andersen M.H."/>
            <person name="Karst S.M."/>
            <person name="Dueholm M.S."/>
            <person name="Nielsen P.H."/>
            <person name="Albertsen M."/>
        </authorList>
    </citation>
    <scope>NUCLEOTIDE SEQUENCE [LARGE SCALE GENOMIC DNA]</scope>
    <source>
        <strain evidence="12">OdNE_18-Q3-R46-58_MAXAC.008</strain>
    </source>
</reference>
<comment type="function">
    <text evidence="8 10 11">Involved in peptidoglycan biosynthesis. Transports lipid-linked peptidoglycan precursors from the inner to the outer leaflet of the cytoplasmic membrane.</text>
</comment>
<protein>
    <recommendedName>
        <fullName evidence="10">Probable lipid II flippase MurJ</fullName>
    </recommendedName>
</protein>
<evidence type="ECO:0000256" key="7">
    <source>
        <dbReference type="ARBA" id="ARBA00023136"/>
    </source>
</evidence>
<comment type="similarity">
    <text evidence="9 10 11">Belongs to the MurJ/MviN family.</text>
</comment>
<dbReference type="Pfam" id="PF03023">
    <property type="entry name" value="MurJ"/>
    <property type="match status" value="1"/>
</dbReference>
<keyword evidence="2 10" id="KW-1003">Cell membrane</keyword>
<dbReference type="NCBIfam" id="TIGR01695">
    <property type="entry name" value="murJ_mviN"/>
    <property type="match status" value="1"/>
</dbReference>
<dbReference type="InterPro" id="IPR051050">
    <property type="entry name" value="Lipid_II_flippase_MurJ/MviN"/>
</dbReference>
<feature type="transmembrane region" description="Helical" evidence="10">
    <location>
        <begin position="134"/>
        <end position="155"/>
    </location>
</feature>
<dbReference type="HAMAP" id="MF_02078">
    <property type="entry name" value="MurJ_MviN"/>
    <property type="match status" value="1"/>
</dbReference>
<keyword evidence="4 10" id="KW-0133">Cell shape</keyword>
<evidence type="ECO:0000256" key="3">
    <source>
        <dbReference type="ARBA" id="ARBA00022692"/>
    </source>
</evidence>
<feature type="transmembrane region" description="Helical" evidence="10">
    <location>
        <begin position="162"/>
        <end position="183"/>
    </location>
</feature>